<dbReference type="RefSeq" id="WP_268757900.1">
    <property type="nucleotide sequence ID" value="NZ_CP113836.1"/>
</dbReference>
<feature type="domain" description="Amidohydrolase 3" evidence="2">
    <location>
        <begin position="58"/>
        <end position="560"/>
    </location>
</feature>
<keyword evidence="4" id="KW-1185">Reference proteome</keyword>
<name>A0ABY7B767_9PSEU</name>
<dbReference type="PANTHER" id="PTHR22642:SF2">
    <property type="entry name" value="PROTEIN LONG AFTER FAR-RED 3"/>
    <property type="match status" value="1"/>
</dbReference>
<dbReference type="Proteomes" id="UP001163203">
    <property type="component" value="Chromosome"/>
</dbReference>
<sequence>MFVDLIFANAAIQTGDPTRPRLEPGYLAVTDGHIAAIGPGDVPPEYTAPPGGIVDLHRQGLLIPGFHDAHIHALEGGLKMIQCNLHDCRTEDEYIQKIRDYAHGRAGTREDHPWIIGAGWTMGTFTSGQWPDKTILDAKLRNERPICLDARDGHATWVNSAALTLIEQHFKNASWWDDKDPDWENWQKGMFFEGPAGLVSSLAKELSPPSEKDWQDGLEEAQKQLHRWGITGWQDALVSDTVHHQYLKAAQERRLHGRVTAALPLSLDTNWSDELETKCGDKLRKFSKMRHEADPFHGTYRVESIKIFLDGIIESRKSALSMPYLGDDHHPKEWAGPTFIPLELLRDLARKIALDDNDFAMHFHAIGDRAVHDALEAIRVAREAGSNGRHQIAHLGIVSPHDIAHFSSLNAIANIQPLWASHGKQMDDYTIPILPRRLHPWQYPFGSLKKAGARFAGGSDWSVTSANPLEEMHVAVHRTEPYTDPEVNPFYPEQRIDLDTAFAAYTSGSAYAGGWEGEAGMLREGNFADLVLLDRDIFEPNARLDRVQVLETYVDGNLVYAQASAGSPTAAASRRVAAPDGERVPTRVPQW</sequence>
<evidence type="ECO:0000313" key="4">
    <source>
        <dbReference type="Proteomes" id="UP001163203"/>
    </source>
</evidence>
<organism evidence="3 4">
    <name type="scientific">Amycolatopsis cynarae</name>
    <dbReference type="NCBI Taxonomy" id="2995223"/>
    <lineage>
        <taxon>Bacteria</taxon>
        <taxon>Bacillati</taxon>
        <taxon>Actinomycetota</taxon>
        <taxon>Actinomycetes</taxon>
        <taxon>Pseudonocardiales</taxon>
        <taxon>Pseudonocardiaceae</taxon>
        <taxon>Amycolatopsis</taxon>
    </lineage>
</organism>
<dbReference type="Gene3D" id="3.10.310.70">
    <property type="match status" value="1"/>
</dbReference>
<evidence type="ECO:0000259" key="2">
    <source>
        <dbReference type="Pfam" id="PF07969"/>
    </source>
</evidence>
<evidence type="ECO:0000313" key="3">
    <source>
        <dbReference type="EMBL" id="WAL67805.1"/>
    </source>
</evidence>
<dbReference type="Pfam" id="PF07969">
    <property type="entry name" value="Amidohydro_3"/>
    <property type="match status" value="1"/>
</dbReference>
<dbReference type="InterPro" id="IPR011059">
    <property type="entry name" value="Metal-dep_hydrolase_composite"/>
</dbReference>
<dbReference type="InterPro" id="IPR032466">
    <property type="entry name" value="Metal_Hydrolase"/>
</dbReference>
<dbReference type="InterPro" id="IPR033932">
    <property type="entry name" value="YtcJ-like"/>
</dbReference>
<dbReference type="SUPFAM" id="SSF51338">
    <property type="entry name" value="Composite domain of metallo-dependent hydrolases"/>
    <property type="match status" value="1"/>
</dbReference>
<gene>
    <name evidence="3" type="ORF">ORV05_08540</name>
</gene>
<reference evidence="3" key="1">
    <citation type="submission" date="2022-11" db="EMBL/GenBank/DDBJ databases">
        <authorList>
            <person name="Mo P."/>
        </authorList>
    </citation>
    <scope>NUCLEOTIDE SEQUENCE</scope>
    <source>
        <strain evidence="3">HUAS 11-8</strain>
    </source>
</reference>
<dbReference type="Gene3D" id="3.20.20.140">
    <property type="entry name" value="Metal-dependent hydrolases"/>
    <property type="match status" value="1"/>
</dbReference>
<dbReference type="PANTHER" id="PTHR22642">
    <property type="entry name" value="IMIDAZOLONEPROPIONASE"/>
    <property type="match status" value="1"/>
</dbReference>
<dbReference type="EMBL" id="CP113836">
    <property type="protein sequence ID" value="WAL67805.1"/>
    <property type="molecule type" value="Genomic_DNA"/>
</dbReference>
<accession>A0ABY7B767</accession>
<dbReference type="InterPro" id="IPR013108">
    <property type="entry name" value="Amidohydro_3"/>
</dbReference>
<evidence type="ECO:0000256" key="1">
    <source>
        <dbReference type="SAM" id="MobiDB-lite"/>
    </source>
</evidence>
<proteinExistence type="predicted"/>
<feature type="region of interest" description="Disordered" evidence="1">
    <location>
        <begin position="570"/>
        <end position="591"/>
    </location>
</feature>
<dbReference type="SUPFAM" id="SSF51556">
    <property type="entry name" value="Metallo-dependent hydrolases"/>
    <property type="match status" value="1"/>
</dbReference>
<dbReference type="CDD" id="cd01300">
    <property type="entry name" value="YtcJ_like"/>
    <property type="match status" value="1"/>
</dbReference>
<dbReference type="Gene3D" id="2.30.40.10">
    <property type="entry name" value="Urease, subunit C, domain 1"/>
    <property type="match status" value="1"/>
</dbReference>
<protein>
    <submittedName>
        <fullName evidence="3">Amidohydrolase</fullName>
    </submittedName>
</protein>